<gene>
    <name evidence="1" type="ORF">ACFPP6_30050</name>
</gene>
<reference evidence="2" key="1">
    <citation type="journal article" date="2019" name="Int. J. Syst. Evol. Microbiol.">
        <title>The Global Catalogue of Microorganisms (GCM) 10K type strain sequencing project: providing services to taxonomists for standard genome sequencing and annotation.</title>
        <authorList>
            <consortium name="The Broad Institute Genomics Platform"/>
            <consortium name="The Broad Institute Genome Sequencing Center for Infectious Disease"/>
            <person name="Wu L."/>
            <person name="Ma J."/>
        </authorList>
    </citation>
    <scope>NUCLEOTIDE SEQUENCE [LARGE SCALE GENOMIC DNA]</scope>
    <source>
        <strain evidence="2">CGMCC 4.1641</strain>
    </source>
</reference>
<protein>
    <submittedName>
        <fullName evidence="1">Uncharacterized protein</fullName>
    </submittedName>
</protein>
<evidence type="ECO:0000313" key="1">
    <source>
        <dbReference type="EMBL" id="MFC5148915.1"/>
    </source>
</evidence>
<sequence>MADRPRQHTKQLKNALKALDIHWTPDTVQSDAVGAVMWANVLMGAAEAHLMGAEMDAMQAGVDVEPLREAFGPVRDEVVATASPVDPEPLLLATRTSQLVSDLARAAGPDEQDPDDQVLAAARDAAAVASALVGYRAAVRKAGQPEMDPREFFTLAVAMVGQLTQRLAGLTGPDSPESG</sequence>
<dbReference type="RefSeq" id="WP_382049051.1">
    <property type="nucleotide sequence ID" value="NZ_JBHSKJ010000022.1"/>
</dbReference>
<keyword evidence="2" id="KW-1185">Reference proteome</keyword>
<dbReference type="EMBL" id="JBHSKJ010000022">
    <property type="protein sequence ID" value="MFC5148915.1"/>
    <property type="molecule type" value="Genomic_DNA"/>
</dbReference>
<evidence type="ECO:0000313" key="2">
    <source>
        <dbReference type="Proteomes" id="UP001596222"/>
    </source>
</evidence>
<name>A0ABW0A591_9ACTN</name>
<accession>A0ABW0A591</accession>
<proteinExistence type="predicted"/>
<comment type="caution">
    <text evidence="1">The sequence shown here is derived from an EMBL/GenBank/DDBJ whole genome shotgun (WGS) entry which is preliminary data.</text>
</comment>
<organism evidence="1 2">
    <name type="scientific">Streptomyces aureoversilis</name>
    <dbReference type="NCBI Taxonomy" id="67277"/>
    <lineage>
        <taxon>Bacteria</taxon>
        <taxon>Bacillati</taxon>
        <taxon>Actinomycetota</taxon>
        <taxon>Actinomycetes</taxon>
        <taxon>Kitasatosporales</taxon>
        <taxon>Streptomycetaceae</taxon>
        <taxon>Streptomyces</taxon>
    </lineage>
</organism>
<dbReference type="Proteomes" id="UP001596222">
    <property type="component" value="Unassembled WGS sequence"/>
</dbReference>